<dbReference type="AlphaFoldDB" id="A0A485KVC7"/>
<evidence type="ECO:0000313" key="2">
    <source>
        <dbReference type="EMBL" id="KAF0697730.1"/>
    </source>
</evidence>
<reference evidence="2" key="2">
    <citation type="submission" date="2019-06" db="EMBL/GenBank/DDBJ databases">
        <title>Genomics analysis of Aphanomyces spp. identifies a new class of oomycete effector associated with host adaptation.</title>
        <authorList>
            <person name="Gaulin E."/>
        </authorList>
    </citation>
    <scope>NUCLEOTIDE SEQUENCE</scope>
    <source>
        <strain evidence="2">CBS 578.67</strain>
    </source>
</reference>
<dbReference type="EMBL" id="CAADRA010005316">
    <property type="protein sequence ID" value="VFT88474.1"/>
    <property type="molecule type" value="Genomic_DNA"/>
</dbReference>
<dbReference type="EMBL" id="VJMH01005295">
    <property type="protein sequence ID" value="KAF0697730.1"/>
    <property type="molecule type" value="Genomic_DNA"/>
</dbReference>
<protein>
    <submittedName>
        <fullName evidence="3">Aste57867_11616 protein</fullName>
    </submittedName>
</protein>
<name>A0A485KVC7_9STRA</name>
<feature type="region of interest" description="Disordered" evidence="1">
    <location>
        <begin position="1"/>
        <end position="21"/>
    </location>
</feature>
<keyword evidence="4" id="KW-1185">Reference proteome</keyword>
<dbReference type="OrthoDB" id="10470263at2759"/>
<dbReference type="Proteomes" id="UP000332933">
    <property type="component" value="Unassembled WGS sequence"/>
</dbReference>
<sequence>MIDTTMASFPPTPFATHDSINSGSPTNYFNDSFKSLVKQTMMTSARYIVLGNMNVQADSITSPSSSSPRMETPKSQPITINFGRRRDQRTSSFDDDLVTHLPARPLSRRHVHRWNLALNDLEDEMDDGNACSRSGEDDEEVFMLEL</sequence>
<reference evidence="3 4" key="1">
    <citation type="submission" date="2019-03" db="EMBL/GenBank/DDBJ databases">
        <authorList>
            <person name="Gaulin E."/>
            <person name="Dumas B."/>
        </authorList>
    </citation>
    <scope>NUCLEOTIDE SEQUENCE [LARGE SCALE GENOMIC DNA]</scope>
    <source>
        <strain evidence="3">CBS 568.67</strain>
    </source>
</reference>
<evidence type="ECO:0000313" key="3">
    <source>
        <dbReference type="EMBL" id="VFT88474.1"/>
    </source>
</evidence>
<gene>
    <name evidence="3" type="primary">Aste57867_11616</name>
    <name evidence="2" type="ORF">As57867_011573</name>
    <name evidence="3" type="ORF">ASTE57867_11616</name>
</gene>
<evidence type="ECO:0000313" key="4">
    <source>
        <dbReference type="Proteomes" id="UP000332933"/>
    </source>
</evidence>
<proteinExistence type="predicted"/>
<evidence type="ECO:0000256" key="1">
    <source>
        <dbReference type="SAM" id="MobiDB-lite"/>
    </source>
</evidence>
<organism evidence="3 4">
    <name type="scientific">Aphanomyces stellatus</name>
    <dbReference type="NCBI Taxonomy" id="120398"/>
    <lineage>
        <taxon>Eukaryota</taxon>
        <taxon>Sar</taxon>
        <taxon>Stramenopiles</taxon>
        <taxon>Oomycota</taxon>
        <taxon>Saprolegniomycetes</taxon>
        <taxon>Saprolegniales</taxon>
        <taxon>Verrucalvaceae</taxon>
        <taxon>Aphanomyces</taxon>
    </lineage>
</organism>
<accession>A0A485KVC7</accession>
<feature type="region of interest" description="Disordered" evidence="1">
    <location>
        <begin position="58"/>
        <end position="77"/>
    </location>
</feature>